<dbReference type="GO" id="GO:0036243">
    <property type="term" value="F:succinate-semialdehyde dehydrogenase (NADP+) activity"/>
    <property type="evidence" value="ECO:0007669"/>
    <property type="project" value="UniProtKB-EC"/>
</dbReference>
<dbReference type="FunFam" id="3.40.605.10:FF:000010">
    <property type="entry name" value="N-succinylglutamate 5-semialdehyde dehydrogenase"/>
    <property type="match status" value="1"/>
</dbReference>
<evidence type="ECO:0000259" key="8">
    <source>
        <dbReference type="Pfam" id="PF00171"/>
    </source>
</evidence>
<dbReference type="AlphaFoldDB" id="A0A0U4C660"/>
<dbReference type="KEGG" id="aer:AERYTH_02480"/>
<keyword evidence="2" id="KW-0521">NADP</keyword>
<dbReference type="PROSITE" id="PS00687">
    <property type="entry name" value="ALDEHYDE_DEHYDR_GLU"/>
    <property type="match status" value="1"/>
</dbReference>
<protein>
    <recommendedName>
        <fullName evidence="4">succinate-semialdehyde dehydrogenase (NADP(+))</fullName>
        <ecNumber evidence="4">1.2.1.79</ecNumber>
    </recommendedName>
</protein>
<dbReference type="InterPro" id="IPR016161">
    <property type="entry name" value="Ald_DH/histidinol_DH"/>
</dbReference>
<dbReference type="RefSeq" id="WP_067854225.1">
    <property type="nucleotide sequence ID" value="NZ_CP011502.1"/>
</dbReference>
<evidence type="ECO:0000256" key="6">
    <source>
        <dbReference type="PROSITE-ProRule" id="PRU10007"/>
    </source>
</evidence>
<dbReference type="PANTHER" id="PTHR11699">
    <property type="entry name" value="ALDEHYDE DEHYDROGENASE-RELATED"/>
    <property type="match status" value="1"/>
</dbReference>
<gene>
    <name evidence="9" type="primary">gabD2</name>
    <name evidence="9" type="ORF">AERYTH_02480</name>
</gene>
<evidence type="ECO:0000256" key="4">
    <source>
        <dbReference type="ARBA" id="ARBA00039122"/>
    </source>
</evidence>
<dbReference type="FunFam" id="3.40.309.10:FF:000009">
    <property type="entry name" value="Aldehyde dehydrogenase A"/>
    <property type="match status" value="1"/>
</dbReference>
<dbReference type="OrthoDB" id="6882680at2"/>
<comment type="catalytic activity">
    <reaction evidence="5">
        <text>succinate semialdehyde + NADP(+) + H2O = succinate + NADPH + 2 H(+)</text>
        <dbReference type="Rhea" id="RHEA:13213"/>
        <dbReference type="ChEBI" id="CHEBI:15377"/>
        <dbReference type="ChEBI" id="CHEBI:15378"/>
        <dbReference type="ChEBI" id="CHEBI:30031"/>
        <dbReference type="ChEBI" id="CHEBI:57706"/>
        <dbReference type="ChEBI" id="CHEBI:57783"/>
        <dbReference type="ChEBI" id="CHEBI:58349"/>
        <dbReference type="EC" id="1.2.1.79"/>
    </reaction>
</comment>
<evidence type="ECO:0000256" key="2">
    <source>
        <dbReference type="ARBA" id="ARBA00022857"/>
    </source>
</evidence>
<dbReference type="Gene3D" id="3.40.605.10">
    <property type="entry name" value="Aldehyde Dehydrogenase, Chain A, domain 1"/>
    <property type="match status" value="1"/>
</dbReference>
<keyword evidence="3 7" id="KW-0560">Oxidoreductase</keyword>
<evidence type="ECO:0000256" key="7">
    <source>
        <dbReference type="RuleBase" id="RU003345"/>
    </source>
</evidence>
<keyword evidence="10" id="KW-1185">Reference proteome</keyword>
<evidence type="ECO:0000256" key="1">
    <source>
        <dbReference type="ARBA" id="ARBA00009986"/>
    </source>
</evidence>
<dbReference type="InterPro" id="IPR016163">
    <property type="entry name" value="Ald_DH_C"/>
</dbReference>
<proteinExistence type="inferred from homology"/>
<dbReference type="Proteomes" id="UP000067689">
    <property type="component" value="Chromosome"/>
</dbReference>
<dbReference type="EC" id="1.2.1.79" evidence="4"/>
<dbReference type="Pfam" id="PF00171">
    <property type="entry name" value="Aldedh"/>
    <property type="match status" value="1"/>
</dbReference>
<dbReference type="InterPro" id="IPR016162">
    <property type="entry name" value="Ald_DH_N"/>
</dbReference>
<feature type="domain" description="Aldehyde dehydrogenase" evidence="8">
    <location>
        <begin position="22"/>
        <end position="480"/>
    </location>
</feature>
<dbReference type="InterPro" id="IPR029510">
    <property type="entry name" value="Ald_DH_CS_GLU"/>
</dbReference>
<dbReference type="SUPFAM" id="SSF53720">
    <property type="entry name" value="ALDH-like"/>
    <property type="match status" value="1"/>
</dbReference>
<comment type="similarity">
    <text evidence="1 7">Belongs to the aldehyde dehydrogenase family.</text>
</comment>
<dbReference type="STRING" id="2041.AERYTH_02480"/>
<dbReference type="NCBIfam" id="NF006916">
    <property type="entry name" value="PRK09407.1"/>
    <property type="match status" value="1"/>
</dbReference>
<feature type="active site" evidence="6">
    <location>
        <position position="254"/>
    </location>
</feature>
<reference evidence="9 10" key="1">
    <citation type="journal article" date="1991" name="Int. J. Syst. Bacteriol.">
        <title>Description of the erythromycin-producing bacterium Arthrobacter sp. strain NRRL B-3381 as Aeromicrobium erythreum gen. nov., sp. nov.</title>
        <authorList>
            <person name="Miller E.S."/>
            <person name="Woese C.R."/>
            <person name="Brenner S."/>
        </authorList>
    </citation>
    <scope>NUCLEOTIDE SEQUENCE [LARGE SCALE GENOMIC DNA]</scope>
    <source>
        <strain evidence="9 10">AR18</strain>
    </source>
</reference>
<dbReference type="Gene3D" id="3.40.309.10">
    <property type="entry name" value="Aldehyde Dehydrogenase, Chain A, domain 2"/>
    <property type="match status" value="1"/>
</dbReference>
<dbReference type="EMBL" id="CP011502">
    <property type="protein sequence ID" value="ALX03643.1"/>
    <property type="molecule type" value="Genomic_DNA"/>
</dbReference>
<evidence type="ECO:0000313" key="10">
    <source>
        <dbReference type="Proteomes" id="UP000067689"/>
    </source>
</evidence>
<sequence length="516" mass="54275">MSLADVVPASRVQSLTALIRSTSGETRTTTTPLTGEPVAQIPVSSIDDVEAAFDAARAAQQRWAQTPLEARSAALLRLHDLVLAHQDELLDLIQLESGKARAHAFDEVAHLALTARFYARRLKSQLSPTRRNGALPGLTRVEVNQVPKGVVGIISPWNYPLTMAISDGLPAVAAGNAVVHKPDSQSPLIALAGVELLRRAGIPTDVWQVVSGAGSVVGSAIIERADYICFTGSTATGTLVAKQAAERLVSCSLELGGKNPMIVLPGADVERAAAGAVTACFSSAGQLCVSIERVYVPEALYDGFRDAFVRRVQALSLGASLDWDADMGSLISQSQVETVAKHVDDAVANGATVLTGGRARPDLGPYFFEPTVLEGVTEAAACFAEETFGPLVSLYQYRTVDEAVALANAGEYGLNASIFGPVREARRIAPAIKAGTVNVNEGFAATFGSIDAPMGGMRTSGVGRRQGAEGILRYTEPQAVAVQRAVPMGGPAFVPARRYAQALTLGLKVLRRTPRA</sequence>
<evidence type="ECO:0000313" key="9">
    <source>
        <dbReference type="EMBL" id="ALX03643.1"/>
    </source>
</evidence>
<dbReference type="InterPro" id="IPR015590">
    <property type="entry name" value="Aldehyde_DH_dom"/>
</dbReference>
<name>A0A0U4C660_9ACTN</name>
<evidence type="ECO:0000256" key="5">
    <source>
        <dbReference type="ARBA" id="ARBA00048559"/>
    </source>
</evidence>
<accession>A0A0U4C660</accession>
<dbReference type="PATRIC" id="fig|2041.4.peg.524"/>
<evidence type="ECO:0000256" key="3">
    <source>
        <dbReference type="ARBA" id="ARBA00023002"/>
    </source>
</evidence>
<organism evidence="9 10">
    <name type="scientific">Aeromicrobium erythreum</name>
    <dbReference type="NCBI Taxonomy" id="2041"/>
    <lineage>
        <taxon>Bacteria</taxon>
        <taxon>Bacillati</taxon>
        <taxon>Actinomycetota</taxon>
        <taxon>Actinomycetes</taxon>
        <taxon>Propionibacteriales</taxon>
        <taxon>Nocardioidaceae</taxon>
        <taxon>Aeromicrobium</taxon>
    </lineage>
</organism>